<reference evidence="1" key="1">
    <citation type="submission" date="2024-09" db="EMBL/GenBank/DDBJ databases">
        <title>Black Yeasts Isolated from many extreme environments.</title>
        <authorList>
            <person name="Coleine C."/>
            <person name="Stajich J.E."/>
            <person name="Selbmann L."/>
        </authorList>
    </citation>
    <scope>NUCLEOTIDE SEQUENCE</scope>
    <source>
        <strain evidence="1">CCFEE 5737</strain>
    </source>
</reference>
<keyword evidence="2" id="KW-1185">Reference proteome</keyword>
<evidence type="ECO:0000313" key="1">
    <source>
        <dbReference type="EMBL" id="KAK3077864.1"/>
    </source>
</evidence>
<name>A0ACC3DME2_9PEZI</name>
<proteinExistence type="predicted"/>
<accession>A0ACC3DME2</accession>
<dbReference type="Proteomes" id="UP001186974">
    <property type="component" value="Unassembled WGS sequence"/>
</dbReference>
<organism evidence="1 2">
    <name type="scientific">Coniosporium uncinatum</name>
    <dbReference type="NCBI Taxonomy" id="93489"/>
    <lineage>
        <taxon>Eukaryota</taxon>
        <taxon>Fungi</taxon>
        <taxon>Dikarya</taxon>
        <taxon>Ascomycota</taxon>
        <taxon>Pezizomycotina</taxon>
        <taxon>Dothideomycetes</taxon>
        <taxon>Dothideomycetes incertae sedis</taxon>
        <taxon>Coniosporium</taxon>
    </lineage>
</organism>
<gene>
    <name evidence="1" type="ORF">LTS18_009056</name>
</gene>
<comment type="caution">
    <text evidence="1">The sequence shown here is derived from an EMBL/GenBank/DDBJ whole genome shotgun (WGS) entry which is preliminary data.</text>
</comment>
<dbReference type="EMBL" id="JAWDJW010002424">
    <property type="protein sequence ID" value="KAK3077864.1"/>
    <property type="molecule type" value="Genomic_DNA"/>
</dbReference>
<evidence type="ECO:0000313" key="2">
    <source>
        <dbReference type="Proteomes" id="UP001186974"/>
    </source>
</evidence>
<protein>
    <submittedName>
        <fullName evidence="1">Uncharacterized protein</fullName>
    </submittedName>
</protein>
<feature type="non-terminal residue" evidence="1">
    <location>
        <position position="116"/>
    </location>
</feature>
<sequence>MAAYRIQQASLADVEELAACGRAAFANDILAKAVCPPSEVDEADEKEFRLARLRVRVPTPGTHFLLIRDEHGDDGVIGFAGWAEPNGAAWQDPATKTTETDPSEAREAQKTGGLPK</sequence>